<dbReference type="OrthoDB" id="2425918at2759"/>
<dbReference type="Proteomes" id="UP000707451">
    <property type="component" value="Unassembled WGS sequence"/>
</dbReference>
<gene>
    <name evidence="2" type="ORF">KI688_001748</name>
</gene>
<feature type="domain" description="Retrotransposon gag" evidence="1">
    <location>
        <begin position="163"/>
        <end position="225"/>
    </location>
</feature>
<keyword evidence="3" id="KW-1185">Reference proteome</keyword>
<comment type="caution">
    <text evidence="2">The sequence shown here is derived from an EMBL/GenBank/DDBJ whole genome shotgun (WGS) entry which is preliminary data.</text>
</comment>
<proteinExistence type="predicted"/>
<dbReference type="Pfam" id="PF03732">
    <property type="entry name" value="Retrotrans_gag"/>
    <property type="match status" value="1"/>
</dbReference>
<organism evidence="2 3">
    <name type="scientific">Linnemannia hyalina</name>
    <dbReference type="NCBI Taxonomy" id="64524"/>
    <lineage>
        <taxon>Eukaryota</taxon>
        <taxon>Fungi</taxon>
        <taxon>Fungi incertae sedis</taxon>
        <taxon>Mucoromycota</taxon>
        <taxon>Mortierellomycotina</taxon>
        <taxon>Mortierellomycetes</taxon>
        <taxon>Mortierellales</taxon>
        <taxon>Mortierellaceae</taxon>
        <taxon>Linnemannia</taxon>
    </lineage>
</organism>
<evidence type="ECO:0000313" key="3">
    <source>
        <dbReference type="Proteomes" id="UP000707451"/>
    </source>
</evidence>
<dbReference type="AlphaFoldDB" id="A0A9P8BSG3"/>
<evidence type="ECO:0000313" key="2">
    <source>
        <dbReference type="EMBL" id="KAG9066520.1"/>
    </source>
</evidence>
<dbReference type="InterPro" id="IPR005162">
    <property type="entry name" value="Retrotrans_gag_dom"/>
</dbReference>
<name>A0A9P8BSG3_9FUNG</name>
<accession>A0A9P8BSG3</accession>
<protein>
    <recommendedName>
        <fullName evidence="1">Retrotransposon gag domain-containing protein</fullName>
    </recommendedName>
</protein>
<dbReference type="EMBL" id="JAHRHY010000010">
    <property type="protein sequence ID" value="KAG9066520.1"/>
    <property type="molecule type" value="Genomic_DNA"/>
</dbReference>
<sequence length="227" mass="25787">MLPDSEILTANARFQALMDRVATLEQIVQTVAPLQAKVTELEETVQKYRDMLDFILSNEDFFTSLTVNLNPRLLSLESNVQKMTSPSRPKVAPPAVFSGKREDWKGFQAQLELFFVANETLYPNDHDRIVLAISRLGDTAAFKYMQRYVPSFKLPVEERPACISNLDQFFALMSKNFGVSNAHVLAETQLRQLRQRGSAIDYTNRFVNLAADTAWNDSAMISQFRLA</sequence>
<reference evidence="2" key="1">
    <citation type="submission" date="2021-06" db="EMBL/GenBank/DDBJ databases">
        <title>Genome Sequence of Mortierella hyaline Strain SCG-10, a Cold-Adapted, Nitrate-Reducing Fungus Isolated from Soil in Minnesota, USA.</title>
        <authorList>
            <person name="Aldossari N."/>
        </authorList>
    </citation>
    <scope>NUCLEOTIDE SEQUENCE</scope>
    <source>
        <strain evidence="2">SCG-10</strain>
    </source>
</reference>
<evidence type="ECO:0000259" key="1">
    <source>
        <dbReference type="Pfam" id="PF03732"/>
    </source>
</evidence>